<name>A0A7J5YDC2_DISMA</name>
<gene>
    <name evidence="1" type="ORF">F7725_020494</name>
</gene>
<comment type="caution">
    <text evidence="1">The sequence shown here is derived from an EMBL/GenBank/DDBJ whole genome shotgun (WGS) entry which is preliminary data.</text>
</comment>
<evidence type="ECO:0000313" key="2">
    <source>
        <dbReference type="Proteomes" id="UP000518266"/>
    </source>
</evidence>
<organism evidence="1 2">
    <name type="scientific">Dissostichus mawsoni</name>
    <name type="common">Antarctic cod</name>
    <dbReference type="NCBI Taxonomy" id="36200"/>
    <lineage>
        <taxon>Eukaryota</taxon>
        <taxon>Metazoa</taxon>
        <taxon>Chordata</taxon>
        <taxon>Craniata</taxon>
        <taxon>Vertebrata</taxon>
        <taxon>Euteleostomi</taxon>
        <taxon>Actinopterygii</taxon>
        <taxon>Neopterygii</taxon>
        <taxon>Teleostei</taxon>
        <taxon>Neoteleostei</taxon>
        <taxon>Acanthomorphata</taxon>
        <taxon>Eupercaria</taxon>
        <taxon>Perciformes</taxon>
        <taxon>Notothenioidei</taxon>
        <taxon>Nototheniidae</taxon>
        <taxon>Dissostichus</taxon>
    </lineage>
</organism>
<sequence length="431" mass="48295">MAIGDLRLSLSSVSSLSKDNAMMEASRLALVDSALADWLNSSSSSLRMSVSFTSSWSSYISRSNCSSTQRSVSPANSGCCSCFSGSLSCCSSFESGSCVEAMSWSGSTSKQLQFHCQSSSSHHPLPAHTSILLDSELGEWRPSLALPALFMAGRAPFRAQRRFPPKGTYCWLRGKLSVLRSCRRCFSLKIEWTVFRKSFLLSGELKGIEEHWSSSGQILTYSTAERSSLAFPQTQTLCGQSHTWKSPPHLRKTEPGHVFPTYLFLFTTLLSDKQIEHSSKLLMDLLHLVDMAGNFVHGFHGNCRQTENNMIWNQSGPVFQGLEKLNLKLHHFRQVSKQNIQLEEKASKMSVTYFDIGAFGLHEFTDDFAEFVGIRELSLSCRRWEGRVRARRRGHTLRGIHVMETAAESGDLLRTLQKKDRSVEEKLLLPV</sequence>
<feature type="non-terminal residue" evidence="1">
    <location>
        <position position="431"/>
    </location>
</feature>
<dbReference type="EMBL" id="JAAKFY010000013">
    <property type="protein sequence ID" value="KAF3847466.1"/>
    <property type="molecule type" value="Genomic_DNA"/>
</dbReference>
<dbReference type="Proteomes" id="UP000518266">
    <property type="component" value="Unassembled WGS sequence"/>
</dbReference>
<accession>A0A7J5YDC2</accession>
<proteinExistence type="predicted"/>
<reference evidence="1 2" key="1">
    <citation type="submission" date="2020-03" db="EMBL/GenBank/DDBJ databases">
        <title>Dissostichus mawsoni Genome sequencing and assembly.</title>
        <authorList>
            <person name="Park H."/>
        </authorList>
    </citation>
    <scope>NUCLEOTIDE SEQUENCE [LARGE SCALE GENOMIC DNA]</scope>
    <source>
        <strain evidence="1">DM0001</strain>
        <tissue evidence="1">Muscle</tissue>
    </source>
</reference>
<keyword evidence="2" id="KW-1185">Reference proteome</keyword>
<evidence type="ECO:0000313" key="1">
    <source>
        <dbReference type="EMBL" id="KAF3847466.1"/>
    </source>
</evidence>
<protein>
    <submittedName>
        <fullName evidence="1">Uncharacterized protein</fullName>
    </submittedName>
</protein>
<dbReference type="OrthoDB" id="10607330at2759"/>
<dbReference type="AlphaFoldDB" id="A0A7J5YDC2"/>